<dbReference type="InterPro" id="IPR015943">
    <property type="entry name" value="WD40/YVTN_repeat-like_dom_sf"/>
</dbReference>
<dbReference type="InterPro" id="IPR051246">
    <property type="entry name" value="WDR48"/>
</dbReference>
<evidence type="ECO:0000256" key="3">
    <source>
        <dbReference type="PROSITE-ProRule" id="PRU00221"/>
    </source>
</evidence>
<dbReference type="EMBL" id="GIBP01000959">
    <property type="protein sequence ID" value="NDV29928.1"/>
    <property type="molecule type" value="Transcribed_RNA"/>
</dbReference>
<dbReference type="InterPro" id="IPR001680">
    <property type="entry name" value="WD40_rpt"/>
</dbReference>
<keyword evidence="1 3" id="KW-0853">WD repeat</keyword>
<feature type="compositionally biased region" description="Basic and acidic residues" evidence="4">
    <location>
        <begin position="472"/>
        <end position="492"/>
    </location>
</feature>
<evidence type="ECO:0000256" key="2">
    <source>
        <dbReference type="ARBA" id="ARBA00022737"/>
    </source>
</evidence>
<dbReference type="Pfam" id="PF00400">
    <property type="entry name" value="WD40"/>
    <property type="match status" value="1"/>
</dbReference>
<dbReference type="PROSITE" id="PS50294">
    <property type="entry name" value="WD_REPEATS_REGION"/>
    <property type="match status" value="1"/>
</dbReference>
<dbReference type="AlphaFoldDB" id="A0A6B2KZA2"/>
<dbReference type="InterPro" id="IPR019775">
    <property type="entry name" value="WD40_repeat_CS"/>
</dbReference>
<dbReference type="PANTHER" id="PTHR19862:SF14">
    <property type="entry name" value="WD REPEAT-CONTAINING PROTEIN 48"/>
    <property type="match status" value="1"/>
</dbReference>
<dbReference type="GO" id="GO:0043130">
    <property type="term" value="F:ubiquitin binding"/>
    <property type="evidence" value="ECO:0007669"/>
    <property type="project" value="TreeGrafter"/>
</dbReference>
<dbReference type="PROSITE" id="PS00678">
    <property type="entry name" value="WD_REPEATS_1"/>
    <property type="match status" value="1"/>
</dbReference>
<evidence type="ECO:0000256" key="4">
    <source>
        <dbReference type="SAM" id="MobiDB-lite"/>
    </source>
</evidence>
<dbReference type="GO" id="GO:0000724">
    <property type="term" value="P:double-strand break repair via homologous recombination"/>
    <property type="evidence" value="ECO:0007669"/>
    <property type="project" value="TreeGrafter"/>
</dbReference>
<dbReference type="PANTHER" id="PTHR19862">
    <property type="entry name" value="WD REPEAT-CONTAINING PROTEIN 48"/>
    <property type="match status" value="1"/>
</dbReference>
<dbReference type="SUPFAM" id="SSF50978">
    <property type="entry name" value="WD40 repeat-like"/>
    <property type="match status" value="1"/>
</dbReference>
<feature type="region of interest" description="Disordered" evidence="4">
    <location>
        <begin position="472"/>
        <end position="501"/>
    </location>
</feature>
<name>A0A6B2KZA2_9EUKA</name>
<proteinExistence type="predicted"/>
<organism evidence="5">
    <name type="scientific">Arcella intermedia</name>
    <dbReference type="NCBI Taxonomy" id="1963864"/>
    <lineage>
        <taxon>Eukaryota</taxon>
        <taxon>Amoebozoa</taxon>
        <taxon>Tubulinea</taxon>
        <taxon>Elardia</taxon>
        <taxon>Arcellinida</taxon>
        <taxon>Sphaerothecina</taxon>
        <taxon>Arcellidae</taxon>
        <taxon>Arcella</taxon>
    </lineage>
</organism>
<dbReference type="InterPro" id="IPR036322">
    <property type="entry name" value="WD40_repeat_dom_sf"/>
</dbReference>
<dbReference type="InterPro" id="IPR021772">
    <property type="entry name" value="WDR48/Bun107"/>
</dbReference>
<evidence type="ECO:0000313" key="5">
    <source>
        <dbReference type="EMBL" id="NDV29928.1"/>
    </source>
</evidence>
<reference evidence="5" key="1">
    <citation type="journal article" date="2020" name="J. Eukaryot. Microbiol.">
        <title>De novo Sequencing, Assembly and Annotation of the Transcriptome for the Free-Living Testate Amoeba Arcella intermedia.</title>
        <authorList>
            <person name="Ribeiro G.M."/>
            <person name="Porfirio-Sousa A.L."/>
            <person name="Maurer-Alcala X.X."/>
            <person name="Katz L.A."/>
            <person name="Lahr D.J.G."/>
        </authorList>
    </citation>
    <scope>NUCLEOTIDE SEQUENCE</scope>
</reference>
<dbReference type="Pfam" id="PF11816">
    <property type="entry name" value="DUF3337"/>
    <property type="match status" value="1"/>
</dbReference>
<feature type="repeat" description="WD" evidence="3">
    <location>
        <begin position="95"/>
        <end position="129"/>
    </location>
</feature>
<dbReference type="SMART" id="SM00320">
    <property type="entry name" value="WD40"/>
    <property type="match status" value="3"/>
</dbReference>
<sequence>MHSFTKHQDYVKALASPYATVAPFKPASAGLDGNVFIWDFEKQQAENLFTMGQSNNSASIYSLVMSGNGDMVAIGTSTKRVKVYDIKSGKKIISLKEHVDNVKALLTDTYGKVIVSGSSDATIKLWDMRQPIRSCSTFKKIHDSVWSMAWDNPGQGFLQTSTGNEGGKFIFSGGRDGFVYRTNLETQESELVCKEAFPILKVLPDKRTNTLWVSTTSPVVNNWTVDKDQVNRVNITVPGCVSVIKSSNLLNRREVLFSDAQNKVSLWDICSVRLKSDHFITNEQKSKEDIEEIAHRFKEKGAKESSVSIPSWFTIDLKTGIPHVNLHFPECFSGKVHLDEAGFSQESIEAYLKVKKESAPEEIEVNLGERVIFSLFLEWVKGWYNIQSNSPDPVINQDQPIASEELKDYQQHPLDQNKDEHGVGDTHTNKEFELPVFGRTFLPKYEHSDPMISSILNPYIPNVSFTDARETFEESVGEHAGMKKEKKEKDIQSPKPQNPELKRNIQTLEELDKRLQLPVYSIPPSTSVTVCETNGETGLCTILKKRVGEFDGTEELPHSLRDCLIKEKYSARSETQYAFYLRHDQNGKQYLPPLLKSRFQAARSLRVRAISKHLINKVFDSHITLPPSLFPYECFHMTCKGEPLPPNMDLGTIHQLIWKSSEDMVIEYTFNSAHAHLIRKKLH</sequence>
<evidence type="ECO:0000256" key="1">
    <source>
        <dbReference type="ARBA" id="ARBA00022574"/>
    </source>
</evidence>
<protein>
    <submittedName>
        <fullName evidence="5">Uncharacterized protein</fullName>
    </submittedName>
</protein>
<dbReference type="PROSITE" id="PS50082">
    <property type="entry name" value="WD_REPEATS_2"/>
    <property type="match status" value="1"/>
</dbReference>
<dbReference type="Gene3D" id="2.130.10.10">
    <property type="entry name" value="YVTN repeat-like/Quinoprotein amine dehydrogenase"/>
    <property type="match status" value="1"/>
</dbReference>
<accession>A0A6B2KZA2</accession>
<keyword evidence="2" id="KW-0677">Repeat</keyword>